<gene>
    <name evidence="1" type="ORF">FZC76_14440</name>
</gene>
<dbReference type="RefSeq" id="WP_148988866.1">
    <property type="nucleotide sequence ID" value="NZ_VTEV01000005.1"/>
</dbReference>
<dbReference type="Proteomes" id="UP000322524">
    <property type="component" value="Unassembled WGS sequence"/>
</dbReference>
<accession>A0A5D4SWE8</accession>
<comment type="caution">
    <text evidence="1">The sequence shown here is derived from an EMBL/GenBank/DDBJ whole genome shotgun (WGS) entry which is preliminary data.</text>
</comment>
<dbReference type="OrthoDB" id="2452311at2"/>
<dbReference type="EMBL" id="VTEV01000005">
    <property type="protein sequence ID" value="TYS67757.1"/>
    <property type="molecule type" value="Genomic_DNA"/>
</dbReference>
<dbReference type="AlphaFoldDB" id="A0A5D4SWE8"/>
<name>A0A5D4SWE8_9BACI</name>
<organism evidence="1 2">
    <name type="scientific">Sutcliffiella horikoshii</name>
    <dbReference type="NCBI Taxonomy" id="79883"/>
    <lineage>
        <taxon>Bacteria</taxon>
        <taxon>Bacillati</taxon>
        <taxon>Bacillota</taxon>
        <taxon>Bacilli</taxon>
        <taxon>Bacillales</taxon>
        <taxon>Bacillaceae</taxon>
        <taxon>Sutcliffiella</taxon>
    </lineage>
</organism>
<proteinExistence type="predicted"/>
<sequence>MQLKMFKDIDITNPEPPYFQVDDSQRIRFGWTVLEENPGTLKRIFKSLKLEKQSRVDCTFLSGYESDRFKQKETLHLGRRFSITNWRENRIWSDDLDCTCVYTTITNVTTGSLYR</sequence>
<evidence type="ECO:0000313" key="2">
    <source>
        <dbReference type="Proteomes" id="UP000322524"/>
    </source>
</evidence>
<protein>
    <submittedName>
        <fullName evidence="1">Uncharacterized protein</fullName>
    </submittedName>
</protein>
<evidence type="ECO:0000313" key="1">
    <source>
        <dbReference type="EMBL" id="TYS67757.1"/>
    </source>
</evidence>
<reference evidence="1 2" key="1">
    <citation type="submission" date="2019-08" db="EMBL/GenBank/DDBJ databases">
        <title>Bacillus genomes from the desert of Cuatro Cienegas, Coahuila.</title>
        <authorList>
            <person name="Olmedo-Alvarez G."/>
        </authorList>
    </citation>
    <scope>NUCLEOTIDE SEQUENCE [LARGE SCALE GENOMIC DNA]</scope>
    <source>
        <strain evidence="1 2">CH28_1T</strain>
    </source>
</reference>